<dbReference type="InterPro" id="IPR005495">
    <property type="entry name" value="LptG/LptF_permease"/>
</dbReference>
<sequence length="349" mass="38237">MHGLSRYLSRLFLARNLTVSLGMVAILGVLDALSKGDILPPDAGLQDHMKFMLLRAPLIFEQVFIFAFLLSLLITYVALIRRNELVAVVYAGLSAMGQIRALAPAVLMASLAYVALIDQAAPRAQKALTAWLGPEAVVKTPTLSDDLWITDEKLLVRIKSVEGGMLKGITLFHMAEEGKMAAVSFATSAKADVAGWRLSGVRQVRYDNQEFALPRYWRSTLDPDTLRLLALEPRYLSVRSLWKLSMLEVSGNRATSAYQVWIYSRLALPIAALTFMVVTVIVMQRFGRNAKPELILVVAMAGGFVYVIFNSISKTLPDTMNVAAPTAALAPLACLLLVCVVLALRNGRS</sequence>
<feature type="transmembrane region" description="Helical" evidence="6">
    <location>
        <begin position="294"/>
        <end position="312"/>
    </location>
</feature>
<gene>
    <name evidence="7" type="ORF">RZS32_012830</name>
</gene>
<organism evidence="7 8">
    <name type="scientific">Roseovarius rhodophyticola</name>
    <dbReference type="NCBI Taxonomy" id="3080827"/>
    <lineage>
        <taxon>Bacteria</taxon>
        <taxon>Pseudomonadati</taxon>
        <taxon>Pseudomonadota</taxon>
        <taxon>Alphaproteobacteria</taxon>
        <taxon>Rhodobacterales</taxon>
        <taxon>Roseobacteraceae</taxon>
        <taxon>Roseovarius</taxon>
    </lineage>
</organism>
<evidence type="ECO:0000313" key="7">
    <source>
        <dbReference type="EMBL" id="WYK17294.1"/>
    </source>
</evidence>
<proteinExistence type="predicted"/>
<dbReference type="Proteomes" id="UP001281305">
    <property type="component" value="Chromosome"/>
</dbReference>
<evidence type="ECO:0000256" key="6">
    <source>
        <dbReference type="SAM" id="Phobius"/>
    </source>
</evidence>
<dbReference type="EMBL" id="CP146606">
    <property type="protein sequence ID" value="WYK17294.1"/>
    <property type="molecule type" value="Genomic_DNA"/>
</dbReference>
<evidence type="ECO:0000256" key="2">
    <source>
        <dbReference type="ARBA" id="ARBA00022475"/>
    </source>
</evidence>
<accession>A0ABZ2TCB8</accession>
<evidence type="ECO:0000313" key="8">
    <source>
        <dbReference type="Proteomes" id="UP001281305"/>
    </source>
</evidence>
<evidence type="ECO:0000256" key="4">
    <source>
        <dbReference type="ARBA" id="ARBA00022989"/>
    </source>
</evidence>
<evidence type="ECO:0000256" key="5">
    <source>
        <dbReference type="ARBA" id="ARBA00023136"/>
    </source>
</evidence>
<keyword evidence="3 6" id="KW-0812">Transmembrane</keyword>
<keyword evidence="8" id="KW-1185">Reference proteome</keyword>
<dbReference type="Pfam" id="PF03739">
    <property type="entry name" value="LptF_LptG"/>
    <property type="match status" value="1"/>
</dbReference>
<dbReference type="PANTHER" id="PTHR33529:SF2">
    <property type="entry name" value="LIPOPOLYSACCHARIDE EXPORT SYSTEM PERMEASE PROTEIN LPTG"/>
    <property type="match status" value="1"/>
</dbReference>
<dbReference type="RefSeq" id="WP_317057366.1">
    <property type="nucleotide sequence ID" value="NZ_CP146606.1"/>
</dbReference>
<name>A0ABZ2TCB8_9RHOB</name>
<feature type="transmembrane region" description="Helical" evidence="6">
    <location>
        <begin position="260"/>
        <end position="282"/>
    </location>
</feature>
<protein>
    <submittedName>
        <fullName evidence="7">LptF/LptG family permease</fullName>
    </submittedName>
</protein>
<dbReference type="PANTHER" id="PTHR33529">
    <property type="entry name" value="SLR0882 PROTEIN-RELATED"/>
    <property type="match status" value="1"/>
</dbReference>
<evidence type="ECO:0000256" key="1">
    <source>
        <dbReference type="ARBA" id="ARBA00004651"/>
    </source>
</evidence>
<comment type="subcellular location">
    <subcellularLocation>
        <location evidence="1">Cell membrane</location>
        <topology evidence="1">Multi-pass membrane protein</topology>
    </subcellularLocation>
</comment>
<feature type="transmembrane region" description="Helical" evidence="6">
    <location>
        <begin position="12"/>
        <end position="33"/>
    </location>
</feature>
<keyword evidence="5 6" id="KW-0472">Membrane</keyword>
<reference evidence="7 8" key="1">
    <citation type="submission" date="2024-02" db="EMBL/GenBank/DDBJ databases">
        <title>Roseovarius strain W115 nov., isolated from a marine algae.</title>
        <authorList>
            <person name="Lee M.W."/>
            <person name="Lee J.K."/>
            <person name="Kim J.M."/>
            <person name="Choi D.G."/>
            <person name="Baek J.H."/>
            <person name="Bayburt H."/>
            <person name="Jung J.J."/>
            <person name="Han D.M."/>
            <person name="Jeon C.O."/>
        </authorList>
    </citation>
    <scope>NUCLEOTIDE SEQUENCE [LARGE SCALE GENOMIC DNA]</scope>
    <source>
        <strain evidence="7 8">W115</strain>
    </source>
</reference>
<evidence type="ECO:0000256" key="3">
    <source>
        <dbReference type="ARBA" id="ARBA00022692"/>
    </source>
</evidence>
<feature type="transmembrane region" description="Helical" evidence="6">
    <location>
        <begin position="324"/>
        <end position="344"/>
    </location>
</feature>
<keyword evidence="4 6" id="KW-1133">Transmembrane helix</keyword>
<keyword evidence="2" id="KW-1003">Cell membrane</keyword>
<feature type="transmembrane region" description="Helical" evidence="6">
    <location>
        <begin position="53"/>
        <end position="79"/>
    </location>
</feature>